<proteinExistence type="inferred from homology"/>
<dbReference type="InterPro" id="IPR013325">
    <property type="entry name" value="RNA_pol_sigma_r2"/>
</dbReference>
<evidence type="ECO:0000256" key="4">
    <source>
        <dbReference type="ARBA" id="ARBA00023163"/>
    </source>
</evidence>
<evidence type="ECO:0000256" key="1">
    <source>
        <dbReference type="ARBA" id="ARBA00010641"/>
    </source>
</evidence>
<feature type="domain" description="RNA polymerase sigma factor 70 region 4 type 2" evidence="7">
    <location>
        <begin position="148"/>
        <end position="197"/>
    </location>
</feature>
<evidence type="ECO:0000256" key="5">
    <source>
        <dbReference type="SAM" id="MobiDB-lite"/>
    </source>
</evidence>
<protein>
    <submittedName>
        <fullName evidence="8">ECF RNA polymerase sigma factor SigE</fullName>
    </submittedName>
</protein>
<evidence type="ECO:0000259" key="7">
    <source>
        <dbReference type="Pfam" id="PF08281"/>
    </source>
</evidence>
<dbReference type="EMBL" id="VRLW01000001">
    <property type="protein sequence ID" value="KAA1260239.1"/>
    <property type="molecule type" value="Genomic_DNA"/>
</dbReference>
<dbReference type="InterPro" id="IPR013249">
    <property type="entry name" value="RNA_pol_sigma70_r4_t2"/>
</dbReference>
<dbReference type="InterPro" id="IPR014284">
    <property type="entry name" value="RNA_pol_sigma-70_dom"/>
</dbReference>
<dbReference type="NCBIfam" id="TIGR02937">
    <property type="entry name" value="sigma70-ECF"/>
    <property type="match status" value="1"/>
</dbReference>
<dbReference type="InterPro" id="IPR039425">
    <property type="entry name" value="RNA_pol_sigma-70-like"/>
</dbReference>
<organism evidence="8 9">
    <name type="scientific">Rubripirellula obstinata</name>
    <dbReference type="NCBI Taxonomy" id="406547"/>
    <lineage>
        <taxon>Bacteria</taxon>
        <taxon>Pseudomonadati</taxon>
        <taxon>Planctomycetota</taxon>
        <taxon>Planctomycetia</taxon>
        <taxon>Pirellulales</taxon>
        <taxon>Pirellulaceae</taxon>
        <taxon>Rubripirellula</taxon>
    </lineage>
</organism>
<dbReference type="Pfam" id="PF08281">
    <property type="entry name" value="Sigma70_r4_2"/>
    <property type="match status" value="1"/>
</dbReference>
<evidence type="ECO:0000313" key="8">
    <source>
        <dbReference type="EMBL" id="KAA1260239.1"/>
    </source>
</evidence>
<dbReference type="PANTHER" id="PTHR43133:SF51">
    <property type="entry name" value="RNA POLYMERASE SIGMA FACTOR"/>
    <property type="match status" value="1"/>
</dbReference>
<keyword evidence="2" id="KW-0805">Transcription regulation</keyword>
<sequence>MTNVQDDNLRPSRDAAGAPLSSEPDSQLLRLMQSGDAEAWRTLYHRYLPSVWRYAWQLVGDQQVAEDLVAESLLAMCRKAHEFDPQTFQLHGWLRGVIRHKAMDHYRSKGRLSAALDQRAMLQQSIETQRQSDNFPSARLEQAERINIVLSVLEDLDAAKSQCLEWKYIDQLPVREIAARLDSTEKAVESLLYRARQEFRERFEQREHDGDESTKHASSAKPFNNGAAP</sequence>
<accession>A0A5B1CKI1</accession>
<reference evidence="8 9" key="1">
    <citation type="submission" date="2019-08" db="EMBL/GenBank/DDBJ databases">
        <title>Deep-cultivation of Planctomycetes and their phenomic and genomic characterization uncovers novel biology.</title>
        <authorList>
            <person name="Wiegand S."/>
            <person name="Jogler M."/>
            <person name="Boedeker C."/>
            <person name="Pinto D."/>
            <person name="Vollmers J."/>
            <person name="Rivas-Marin E."/>
            <person name="Kohn T."/>
            <person name="Peeters S.H."/>
            <person name="Heuer A."/>
            <person name="Rast P."/>
            <person name="Oberbeckmann S."/>
            <person name="Bunk B."/>
            <person name="Jeske O."/>
            <person name="Meyerdierks A."/>
            <person name="Storesund J.E."/>
            <person name="Kallscheuer N."/>
            <person name="Luecker S."/>
            <person name="Lage O.M."/>
            <person name="Pohl T."/>
            <person name="Merkel B.J."/>
            <person name="Hornburger P."/>
            <person name="Mueller R.-W."/>
            <person name="Bruemmer F."/>
            <person name="Labrenz M."/>
            <person name="Spormann A.M."/>
            <person name="Op Den Camp H."/>
            <person name="Overmann J."/>
            <person name="Amann R."/>
            <person name="Jetten M.S.M."/>
            <person name="Mascher T."/>
            <person name="Medema M.H."/>
            <person name="Devos D.P."/>
            <person name="Kaster A.-K."/>
            <person name="Ovreas L."/>
            <person name="Rohde M."/>
            <person name="Galperin M.Y."/>
            <person name="Jogler C."/>
        </authorList>
    </citation>
    <scope>NUCLEOTIDE SEQUENCE [LARGE SCALE GENOMIC DNA]</scope>
    <source>
        <strain evidence="8 9">LF1</strain>
    </source>
</reference>
<dbReference type="RefSeq" id="WP_149752787.1">
    <property type="nucleotide sequence ID" value="NZ_LWSK01000019.1"/>
</dbReference>
<evidence type="ECO:0000259" key="6">
    <source>
        <dbReference type="Pfam" id="PF04542"/>
    </source>
</evidence>
<dbReference type="Gene3D" id="1.10.10.10">
    <property type="entry name" value="Winged helix-like DNA-binding domain superfamily/Winged helix DNA-binding domain"/>
    <property type="match status" value="1"/>
</dbReference>
<keyword evidence="3" id="KW-0731">Sigma factor</keyword>
<dbReference type="Gene3D" id="1.10.1740.10">
    <property type="match status" value="1"/>
</dbReference>
<feature type="compositionally biased region" description="Basic and acidic residues" evidence="5">
    <location>
        <begin position="202"/>
        <end position="215"/>
    </location>
</feature>
<evidence type="ECO:0000256" key="3">
    <source>
        <dbReference type="ARBA" id="ARBA00023082"/>
    </source>
</evidence>
<feature type="domain" description="RNA polymerase sigma-70 region 2" evidence="6">
    <location>
        <begin position="43"/>
        <end position="111"/>
    </location>
</feature>
<keyword evidence="4" id="KW-0804">Transcription</keyword>
<dbReference type="AlphaFoldDB" id="A0A5B1CKI1"/>
<comment type="caution">
    <text evidence="8">The sequence shown here is derived from an EMBL/GenBank/DDBJ whole genome shotgun (WGS) entry which is preliminary data.</text>
</comment>
<dbReference type="InterPro" id="IPR007627">
    <property type="entry name" value="RNA_pol_sigma70_r2"/>
</dbReference>
<dbReference type="PANTHER" id="PTHR43133">
    <property type="entry name" value="RNA POLYMERASE ECF-TYPE SIGMA FACTO"/>
    <property type="match status" value="1"/>
</dbReference>
<dbReference type="GO" id="GO:0003677">
    <property type="term" value="F:DNA binding"/>
    <property type="evidence" value="ECO:0007669"/>
    <property type="project" value="InterPro"/>
</dbReference>
<feature type="region of interest" description="Disordered" evidence="5">
    <location>
        <begin position="1"/>
        <end position="26"/>
    </location>
</feature>
<dbReference type="GO" id="GO:0006352">
    <property type="term" value="P:DNA-templated transcription initiation"/>
    <property type="evidence" value="ECO:0007669"/>
    <property type="project" value="InterPro"/>
</dbReference>
<dbReference type="Proteomes" id="UP000322699">
    <property type="component" value="Unassembled WGS sequence"/>
</dbReference>
<dbReference type="SUPFAM" id="SSF88946">
    <property type="entry name" value="Sigma2 domain of RNA polymerase sigma factors"/>
    <property type="match status" value="1"/>
</dbReference>
<keyword evidence="9" id="KW-1185">Reference proteome</keyword>
<dbReference type="GO" id="GO:0016987">
    <property type="term" value="F:sigma factor activity"/>
    <property type="evidence" value="ECO:0007669"/>
    <property type="project" value="UniProtKB-KW"/>
</dbReference>
<evidence type="ECO:0000256" key="2">
    <source>
        <dbReference type="ARBA" id="ARBA00023015"/>
    </source>
</evidence>
<gene>
    <name evidence="8" type="primary">sigE_4</name>
    <name evidence="8" type="ORF">LF1_27780</name>
</gene>
<name>A0A5B1CKI1_9BACT</name>
<dbReference type="InterPro" id="IPR013324">
    <property type="entry name" value="RNA_pol_sigma_r3/r4-like"/>
</dbReference>
<feature type="region of interest" description="Disordered" evidence="5">
    <location>
        <begin position="202"/>
        <end position="229"/>
    </location>
</feature>
<comment type="similarity">
    <text evidence="1">Belongs to the sigma-70 factor family. ECF subfamily.</text>
</comment>
<dbReference type="SUPFAM" id="SSF88659">
    <property type="entry name" value="Sigma3 and sigma4 domains of RNA polymerase sigma factors"/>
    <property type="match status" value="1"/>
</dbReference>
<dbReference type="OrthoDB" id="280854at2"/>
<dbReference type="InterPro" id="IPR036388">
    <property type="entry name" value="WH-like_DNA-bd_sf"/>
</dbReference>
<dbReference type="Pfam" id="PF04542">
    <property type="entry name" value="Sigma70_r2"/>
    <property type="match status" value="1"/>
</dbReference>
<evidence type="ECO:0000313" key="9">
    <source>
        <dbReference type="Proteomes" id="UP000322699"/>
    </source>
</evidence>